<evidence type="ECO:0000256" key="4">
    <source>
        <dbReference type="ARBA" id="ARBA00022741"/>
    </source>
</evidence>
<dbReference type="NCBIfam" id="TIGR00595">
    <property type="entry name" value="priA"/>
    <property type="match status" value="1"/>
</dbReference>
<dbReference type="FunFam" id="3.40.50.300:FF:000489">
    <property type="entry name" value="Primosome assembly protein PriA"/>
    <property type="match status" value="1"/>
</dbReference>
<comment type="caution">
    <text evidence="14">The sequence shown here is derived from an EMBL/GenBank/DDBJ whole genome shotgun (WGS) entry which is preliminary data.</text>
</comment>
<evidence type="ECO:0000313" key="14">
    <source>
        <dbReference type="EMBL" id="OUR96466.1"/>
    </source>
</evidence>
<dbReference type="SMART" id="SM00490">
    <property type="entry name" value="HELICc"/>
    <property type="match status" value="1"/>
</dbReference>
<dbReference type="InterPro" id="IPR001650">
    <property type="entry name" value="Helicase_C-like"/>
</dbReference>
<keyword evidence="3" id="KW-0479">Metal-binding</keyword>
<protein>
    <recommendedName>
        <fullName evidence="12">Replication restart protein PriA</fullName>
    </recommendedName>
    <alternativeName>
        <fullName evidence="12">ATP-dependent DNA helicase PriA</fullName>
        <ecNumber evidence="12">5.6.2.4</ecNumber>
    </alternativeName>
    <alternativeName>
        <fullName evidence="12">DNA 3'-5' helicase PriA</fullName>
    </alternativeName>
</protein>
<dbReference type="GO" id="GO:0006302">
    <property type="term" value="P:double-strand break repair"/>
    <property type="evidence" value="ECO:0007669"/>
    <property type="project" value="InterPro"/>
</dbReference>
<dbReference type="AlphaFoldDB" id="A0A1Y5F6E0"/>
<dbReference type="InterPro" id="IPR027417">
    <property type="entry name" value="P-loop_NTPase"/>
</dbReference>
<organism evidence="14 15">
    <name type="scientific">Halobacteriovorax marinus</name>
    <dbReference type="NCBI Taxonomy" id="97084"/>
    <lineage>
        <taxon>Bacteria</taxon>
        <taxon>Pseudomonadati</taxon>
        <taxon>Bdellovibrionota</taxon>
        <taxon>Bacteriovoracia</taxon>
        <taxon>Bacteriovoracales</taxon>
        <taxon>Halobacteriovoraceae</taxon>
        <taxon>Halobacteriovorax</taxon>
    </lineage>
</organism>
<dbReference type="GO" id="GO:0006270">
    <property type="term" value="P:DNA replication initiation"/>
    <property type="evidence" value="ECO:0007669"/>
    <property type="project" value="TreeGrafter"/>
</dbReference>
<evidence type="ECO:0000256" key="12">
    <source>
        <dbReference type="HAMAP-Rule" id="MF_00983"/>
    </source>
</evidence>
<dbReference type="InterPro" id="IPR041236">
    <property type="entry name" value="PriA_C"/>
</dbReference>
<dbReference type="PROSITE" id="PS51192">
    <property type="entry name" value="HELICASE_ATP_BIND_1"/>
    <property type="match status" value="1"/>
</dbReference>
<proteinExistence type="inferred from homology"/>
<dbReference type="GO" id="GO:0016887">
    <property type="term" value="F:ATP hydrolysis activity"/>
    <property type="evidence" value="ECO:0007669"/>
    <property type="project" value="RHEA"/>
</dbReference>
<reference evidence="15" key="1">
    <citation type="journal article" date="2017" name="Proc. Natl. Acad. Sci. U.S.A.">
        <title>Simulation of Deepwater Horizon oil plume reveals substrate specialization within a complex community of hydrocarbon-degraders.</title>
        <authorList>
            <person name="Hu P."/>
            <person name="Dubinsky E.A."/>
            <person name="Probst A.J."/>
            <person name="Wang J."/>
            <person name="Sieber C.M.K."/>
            <person name="Tom L.M."/>
            <person name="Gardinali P."/>
            <person name="Banfield J.F."/>
            <person name="Atlas R.M."/>
            <person name="Andersen G.L."/>
        </authorList>
    </citation>
    <scope>NUCLEOTIDE SEQUENCE [LARGE SCALE GENOMIC DNA]</scope>
</reference>
<dbReference type="EC" id="5.6.2.4" evidence="12"/>
<feature type="binding site" evidence="12">
    <location>
        <position position="381"/>
    </location>
    <ligand>
        <name>Zn(2+)</name>
        <dbReference type="ChEBI" id="CHEBI:29105"/>
        <label>1</label>
    </ligand>
</feature>
<feature type="binding site" evidence="12">
    <location>
        <position position="384"/>
    </location>
    <ligand>
        <name>Zn(2+)</name>
        <dbReference type="ChEBI" id="CHEBI:29105"/>
        <label>1</label>
    </ligand>
</feature>
<dbReference type="SUPFAM" id="SSF52540">
    <property type="entry name" value="P-loop containing nucleoside triphosphate hydrolases"/>
    <property type="match status" value="2"/>
</dbReference>
<evidence type="ECO:0000313" key="15">
    <source>
        <dbReference type="Proteomes" id="UP000196531"/>
    </source>
</evidence>
<keyword evidence="9 12" id="KW-0238">DNA-binding</keyword>
<dbReference type="GO" id="GO:0003677">
    <property type="term" value="F:DNA binding"/>
    <property type="evidence" value="ECO:0007669"/>
    <property type="project" value="UniProtKB-UniRule"/>
</dbReference>
<dbReference type="InterPro" id="IPR042115">
    <property type="entry name" value="PriA_3primeBD_sf"/>
</dbReference>
<dbReference type="InterPro" id="IPR006935">
    <property type="entry name" value="Helicase/UvrB_N"/>
</dbReference>
<dbReference type="PANTHER" id="PTHR30580:SF0">
    <property type="entry name" value="PRIMOSOMAL PROTEIN N"/>
    <property type="match status" value="1"/>
</dbReference>
<dbReference type="Pfam" id="PF18074">
    <property type="entry name" value="PriA_C"/>
    <property type="match status" value="1"/>
</dbReference>
<comment type="catalytic activity">
    <reaction evidence="11 12">
        <text>ATP + H2O = ADP + phosphate + H(+)</text>
        <dbReference type="Rhea" id="RHEA:13065"/>
        <dbReference type="ChEBI" id="CHEBI:15377"/>
        <dbReference type="ChEBI" id="CHEBI:15378"/>
        <dbReference type="ChEBI" id="CHEBI:30616"/>
        <dbReference type="ChEBI" id="CHEBI:43474"/>
        <dbReference type="ChEBI" id="CHEBI:456216"/>
        <dbReference type="EC" id="5.6.2.4"/>
    </reaction>
</comment>
<dbReference type="GO" id="GO:0043138">
    <property type="term" value="F:3'-5' DNA helicase activity"/>
    <property type="evidence" value="ECO:0007669"/>
    <property type="project" value="UniProtKB-EC"/>
</dbReference>
<comment type="similarity">
    <text evidence="12">Belongs to the helicase family. PriA subfamily.</text>
</comment>
<keyword evidence="4 12" id="KW-0547">Nucleotide-binding</keyword>
<dbReference type="InterPro" id="IPR041222">
    <property type="entry name" value="PriA_3primeBD"/>
</dbReference>
<evidence type="ECO:0000256" key="6">
    <source>
        <dbReference type="ARBA" id="ARBA00022806"/>
    </source>
</evidence>
<dbReference type="HAMAP" id="MF_00983">
    <property type="entry name" value="PriA"/>
    <property type="match status" value="1"/>
</dbReference>
<dbReference type="EMBL" id="MAAO01000006">
    <property type="protein sequence ID" value="OUR96466.1"/>
    <property type="molecule type" value="Genomic_DNA"/>
</dbReference>
<dbReference type="Pfam" id="PF00271">
    <property type="entry name" value="Helicase_C"/>
    <property type="match status" value="1"/>
</dbReference>
<evidence type="ECO:0000256" key="9">
    <source>
        <dbReference type="ARBA" id="ARBA00023125"/>
    </source>
</evidence>
<feature type="binding site" evidence="12">
    <location>
        <position position="424"/>
    </location>
    <ligand>
        <name>Zn(2+)</name>
        <dbReference type="ChEBI" id="CHEBI:29105"/>
        <label>1</label>
    </ligand>
</feature>
<keyword evidence="2 12" id="KW-0235">DNA replication</keyword>
<accession>A0A1Y5F6E0</accession>
<dbReference type="Proteomes" id="UP000196531">
    <property type="component" value="Unassembled WGS sequence"/>
</dbReference>
<keyword evidence="10 12" id="KW-0413">Isomerase</keyword>
<dbReference type="InterPro" id="IPR014001">
    <property type="entry name" value="Helicase_ATP-bd"/>
</dbReference>
<comment type="caution">
    <text evidence="12">Lacks conserved residue(s) required for the propagation of feature annotation.</text>
</comment>
<feature type="binding site" evidence="12">
    <location>
        <position position="421"/>
    </location>
    <ligand>
        <name>Zn(2+)</name>
        <dbReference type="ChEBI" id="CHEBI:29105"/>
        <label>1</label>
    </ligand>
</feature>
<dbReference type="GO" id="GO:0006269">
    <property type="term" value="P:DNA replication, synthesis of primer"/>
    <property type="evidence" value="ECO:0007669"/>
    <property type="project" value="UniProtKB-KW"/>
</dbReference>
<dbReference type="GO" id="GO:0006310">
    <property type="term" value="P:DNA recombination"/>
    <property type="evidence" value="ECO:0007669"/>
    <property type="project" value="InterPro"/>
</dbReference>
<keyword evidence="1 12" id="KW-0639">Primosome</keyword>
<comment type="function">
    <text evidence="12">Initiates the restart of stalled replication forks, which reloads the replicative helicase on sites other than the origin of replication. Recognizes and binds to abandoned replication forks and remodels them to uncover a helicase loading site. Promotes assembly of the primosome at these replication forks.</text>
</comment>
<dbReference type="PANTHER" id="PTHR30580">
    <property type="entry name" value="PRIMOSOMAL PROTEIN N"/>
    <property type="match status" value="1"/>
</dbReference>
<keyword evidence="6 12" id="KW-0347">Helicase</keyword>
<dbReference type="SMART" id="SM00487">
    <property type="entry name" value="DEXDc"/>
    <property type="match status" value="1"/>
</dbReference>
<evidence type="ECO:0000256" key="7">
    <source>
        <dbReference type="ARBA" id="ARBA00022833"/>
    </source>
</evidence>
<evidence type="ECO:0000256" key="10">
    <source>
        <dbReference type="ARBA" id="ARBA00023235"/>
    </source>
</evidence>
<dbReference type="GO" id="GO:0046872">
    <property type="term" value="F:metal ion binding"/>
    <property type="evidence" value="ECO:0007669"/>
    <property type="project" value="UniProtKB-KW"/>
</dbReference>
<evidence type="ECO:0000256" key="3">
    <source>
        <dbReference type="ARBA" id="ARBA00022723"/>
    </source>
</evidence>
<evidence type="ECO:0000256" key="11">
    <source>
        <dbReference type="ARBA" id="ARBA00048988"/>
    </source>
</evidence>
<dbReference type="Pfam" id="PF04851">
    <property type="entry name" value="ResIII"/>
    <property type="match status" value="1"/>
</dbReference>
<comment type="subunit">
    <text evidence="12">Component of the replication restart primosome.</text>
</comment>
<dbReference type="Pfam" id="PF17764">
    <property type="entry name" value="PriA_3primeBD"/>
    <property type="match status" value="1"/>
</dbReference>
<dbReference type="GO" id="GO:1990077">
    <property type="term" value="C:primosome complex"/>
    <property type="evidence" value="ECO:0007669"/>
    <property type="project" value="UniProtKB-UniRule"/>
</dbReference>
<dbReference type="InterPro" id="IPR005259">
    <property type="entry name" value="PriA"/>
</dbReference>
<keyword evidence="7" id="KW-0862">Zinc</keyword>
<dbReference type="GO" id="GO:0005524">
    <property type="term" value="F:ATP binding"/>
    <property type="evidence" value="ECO:0007669"/>
    <property type="project" value="UniProtKB-UniRule"/>
</dbReference>
<keyword evidence="5 12" id="KW-0378">Hydrolase</keyword>
<name>A0A1Y5F6E0_9BACT</name>
<keyword evidence="8 12" id="KW-0067">ATP-binding</keyword>
<evidence type="ECO:0000256" key="1">
    <source>
        <dbReference type="ARBA" id="ARBA00022515"/>
    </source>
</evidence>
<sequence>MKTYCKVAVKYPGPEGILTYQCPEDFSIKRGDLVDVPLGRRKAKGCVVQSGLTEIDVKDDLAKYTLKPVVSKEDDLFCLTEKELSLYEWMSRYYHYNLGMTILECLPKILKRPRAVDFIKGEGESIPHTLNPDQQYTFDEISNKLNAGFERFYIHGVTGSGKTLIYLNLMKKTLSEGKSVLFLLPEINLTPQFTQTFSKFLECPVLPYHSGVSNSEKNAIWKELKENSNPVVVMGVRSSVFLPIDNLGLVIVDEEHDQSFKQSDRCPYNGRDTATKKAQLSNCPIVLGSATPTVENFFTFREGNKSSNYFTLEKRASGGFPKIELIDCREGKEKGPRKKFEENDLWPIHPKALEQIKEKLSLGEQVLVFVNRLGFANHIQCRGCGYKFEDPNTNTALRYFKSRNILSSAHSDYEIPMPEICPDCGNMSLLQKGFGTEKIQDVLQHHLPEYNIERFDRDEIKNVKQLEDKLDRFHKKEIDLFVGTQMLSKGHNFERVNLVLVMGVDSIMNFPDFRAIEKAYQLITQINGRAGRFSTDAKVLIQTLAPGNKVFEYIQNHSFSEFYEEELIIRDISRFPPFGKMAAIYFHSRFRERLMTNVISVGETLKSVIQKNNLEVDILGPSPAMIEKRANQFTWYIALKSNDTNQLHKVLSFFENSYNRGQSITYKIDVDPYQIY</sequence>
<evidence type="ECO:0000259" key="13">
    <source>
        <dbReference type="PROSITE" id="PS51192"/>
    </source>
</evidence>
<comment type="catalytic activity">
    <reaction evidence="12">
        <text>Couples ATP hydrolysis with the unwinding of duplex DNA by translocating in the 3'-5' direction.</text>
        <dbReference type="EC" id="5.6.2.4"/>
    </reaction>
</comment>
<feature type="domain" description="Helicase ATP-binding" evidence="13">
    <location>
        <begin position="143"/>
        <end position="310"/>
    </location>
</feature>
<gene>
    <name evidence="12" type="primary">priA</name>
    <name evidence="14" type="ORF">A9Q84_08945</name>
</gene>
<evidence type="ECO:0000256" key="2">
    <source>
        <dbReference type="ARBA" id="ARBA00022705"/>
    </source>
</evidence>
<dbReference type="Gene3D" id="3.40.1440.60">
    <property type="entry name" value="PriA, 3(prime) DNA-binding domain"/>
    <property type="match status" value="1"/>
</dbReference>
<evidence type="ECO:0000256" key="5">
    <source>
        <dbReference type="ARBA" id="ARBA00022801"/>
    </source>
</evidence>
<evidence type="ECO:0000256" key="8">
    <source>
        <dbReference type="ARBA" id="ARBA00022840"/>
    </source>
</evidence>
<dbReference type="Gene3D" id="3.40.50.300">
    <property type="entry name" value="P-loop containing nucleotide triphosphate hydrolases"/>
    <property type="match status" value="2"/>
</dbReference>